<sequence length="655" mass="70630">MRIYLLIIAIFVFGACSDSNPGPAAPLDMANTADQSTFCEPGARVCKDLLVSQVCAADGSAWRDETCDAELRCNEENGQCMPEICTPGAFDGCTDTGLIRYCNTSGTAIVENVCPGNALCEDGACGTPQCEVGETRCIGTRELEVCNEAGVRVPGGSCPLGTECFNGVCEELCELNKKISSYIGCEYWSADLDNYDDALSQPHAIVVSNINPELDANVELWLGESETRLTTDANGQPFQQTIRPGEAAIYSIPVGYDHSGTRVLTDKAIRVTANIPIIAYQFNPLNNVDVYSNDGTLLLPTNALGNEYWGMSWPYRQGPGLRGFLTVINSSGQPNRITIRPSAQVLAGPDIPAMEPGTERTIELLPGQSLNLTSSGVEYDAARESGCLQDSEGPPQNVLPCPDLTGTHILAEQPITVFGGHQCANVVQGVNRCDHIESVLFPVSAWGQNYVGSKFKPRAAGDFPEPDVWRIVAAEDNTQIQTQPVIEGIHGQRLNAGEWRQFESTTSFVLGASKPVSLAQYMVGSNWFGIPRICNTGIDAQNPTGIGDPAMALAVPVDQFRRDYLILTPQNYTEDYINVVVPAGREVRYDGTPIERSKFTPVGNGTFETTVIPVTDGFHRLDGDAPFGVTSYGYACHVSYAYPGGLNLEAISERD</sequence>
<dbReference type="OrthoDB" id="5524783at2"/>
<evidence type="ECO:0000259" key="2">
    <source>
        <dbReference type="Pfam" id="PF17517"/>
    </source>
</evidence>
<dbReference type="Pfam" id="PF17517">
    <property type="entry name" value="IgGFc_binding"/>
    <property type="match status" value="1"/>
</dbReference>
<dbReference type="PANTHER" id="PTHR46534">
    <property type="entry name" value="IGGFC_BINDING DOMAIN-CONTAINING PROTEIN"/>
    <property type="match status" value="1"/>
</dbReference>
<feature type="signal peptide" evidence="1">
    <location>
        <begin position="1"/>
        <end position="24"/>
    </location>
</feature>
<evidence type="ECO:0000313" key="3">
    <source>
        <dbReference type="EMBL" id="QED27876.1"/>
    </source>
</evidence>
<dbReference type="InterPro" id="IPR035234">
    <property type="entry name" value="IgGFc-bd_N"/>
</dbReference>
<dbReference type="EMBL" id="CP042467">
    <property type="protein sequence ID" value="QED27876.1"/>
    <property type="molecule type" value="Genomic_DNA"/>
</dbReference>
<feature type="chain" id="PRO_5022774900" description="IgGFc-binding protein N-terminal domain-containing protein" evidence="1">
    <location>
        <begin position="25"/>
        <end position="655"/>
    </location>
</feature>
<dbReference type="PANTHER" id="PTHR46534:SF1">
    <property type="entry name" value="IGGFC-BINDING PROTEIN N-TERMINAL DOMAIN-CONTAINING PROTEIN"/>
    <property type="match status" value="1"/>
</dbReference>
<evidence type="ECO:0000313" key="4">
    <source>
        <dbReference type="Proteomes" id="UP000321595"/>
    </source>
</evidence>
<feature type="domain" description="IgGFc-binding protein N-terminal" evidence="2">
    <location>
        <begin position="294"/>
        <end position="633"/>
    </location>
</feature>
<organism evidence="3 4">
    <name type="scientific">Microvenator marinus</name>
    <dbReference type="NCBI Taxonomy" id="2600177"/>
    <lineage>
        <taxon>Bacteria</taxon>
        <taxon>Deltaproteobacteria</taxon>
        <taxon>Bradymonadales</taxon>
        <taxon>Microvenatoraceae</taxon>
        <taxon>Microvenator</taxon>
    </lineage>
</organism>
<dbReference type="KEGG" id="bbae:FRD01_11640"/>
<reference evidence="3 4" key="1">
    <citation type="submission" date="2019-08" db="EMBL/GenBank/DDBJ databases">
        <authorList>
            <person name="Liang Q."/>
        </authorList>
    </citation>
    <scope>NUCLEOTIDE SEQUENCE [LARGE SCALE GENOMIC DNA]</scope>
    <source>
        <strain evidence="3 4">V1718</strain>
    </source>
</reference>
<gene>
    <name evidence="3" type="ORF">FRD01_11640</name>
</gene>
<protein>
    <recommendedName>
        <fullName evidence="2">IgGFc-binding protein N-terminal domain-containing protein</fullName>
    </recommendedName>
</protein>
<dbReference type="Proteomes" id="UP000321595">
    <property type="component" value="Chromosome"/>
</dbReference>
<dbReference type="PROSITE" id="PS51257">
    <property type="entry name" value="PROKAR_LIPOPROTEIN"/>
    <property type="match status" value="1"/>
</dbReference>
<accession>A0A5B8XVW0</accession>
<name>A0A5B8XVW0_9DELT</name>
<dbReference type="AlphaFoldDB" id="A0A5B8XVW0"/>
<keyword evidence="1" id="KW-0732">Signal</keyword>
<evidence type="ECO:0000256" key="1">
    <source>
        <dbReference type="SAM" id="SignalP"/>
    </source>
</evidence>
<proteinExistence type="predicted"/>
<dbReference type="RefSeq" id="WP_146959808.1">
    <property type="nucleotide sequence ID" value="NZ_CP042467.1"/>
</dbReference>
<keyword evidence="4" id="KW-1185">Reference proteome</keyword>